<evidence type="ECO:0000256" key="2">
    <source>
        <dbReference type="ARBA" id="ARBA00022526"/>
    </source>
</evidence>
<dbReference type="GO" id="GO:0006006">
    <property type="term" value="P:glucose metabolic process"/>
    <property type="evidence" value="ECO:0007669"/>
    <property type="project" value="UniProtKB-KW"/>
</dbReference>
<evidence type="ECO:0000313" key="5">
    <source>
        <dbReference type="Proteomes" id="UP000462014"/>
    </source>
</evidence>
<dbReference type="EMBL" id="WPIK01000006">
    <property type="protein sequence ID" value="MVN21513.1"/>
    <property type="molecule type" value="Genomic_DNA"/>
</dbReference>
<dbReference type="AlphaFoldDB" id="A0A7K1SW44"/>
<dbReference type="FunFam" id="2.130.10.10:FF:000306">
    <property type="entry name" value="3-carboxymuconate cyclase"/>
    <property type="match status" value="1"/>
</dbReference>
<dbReference type="InterPro" id="IPR050282">
    <property type="entry name" value="Cycloisomerase_2"/>
</dbReference>
<dbReference type="Pfam" id="PF10282">
    <property type="entry name" value="Lactonase"/>
    <property type="match status" value="1"/>
</dbReference>
<dbReference type="Gene3D" id="2.130.10.10">
    <property type="entry name" value="YVTN repeat-like/Quinoprotein amine dehydrogenase"/>
    <property type="match status" value="1"/>
</dbReference>
<keyword evidence="2" id="KW-0313">Glucose metabolism</keyword>
<dbReference type="GO" id="GO:0005829">
    <property type="term" value="C:cytosol"/>
    <property type="evidence" value="ECO:0007669"/>
    <property type="project" value="TreeGrafter"/>
</dbReference>
<dbReference type="Proteomes" id="UP000462014">
    <property type="component" value="Unassembled WGS sequence"/>
</dbReference>
<dbReference type="InterPro" id="IPR015943">
    <property type="entry name" value="WD40/YVTN_repeat-like_dom_sf"/>
</dbReference>
<comment type="similarity">
    <text evidence="1">Belongs to the cycloisomerase 2 family.</text>
</comment>
<dbReference type="RefSeq" id="WP_157565899.1">
    <property type="nucleotide sequence ID" value="NZ_WPIK01000006.1"/>
</dbReference>
<feature type="chain" id="PRO_5029622847" evidence="3">
    <location>
        <begin position="23"/>
        <end position="382"/>
    </location>
</feature>
<keyword evidence="2" id="KW-0119">Carbohydrate metabolism</keyword>
<organism evidence="4 5">
    <name type="scientific">Mucilaginibacter arboris</name>
    <dbReference type="NCBI Taxonomy" id="2682090"/>
    <lineage>
        <taxon>Bacteria</taxon>
        <taxon>Pseudomonadati</taxon>
        <taxon>Bacteroidota</taxon>
        <taxon>Sphingobacteriia</taxon>
        <taxon>Sphingobacteriales</taxon>
        <taxon>Sphingobacteriaceae</taxon>
        <taxon>Mucilaginibacter</taxon>
    </lineage>
</organism>
<keyword evidence="3" id="KW-0732">Signal</keyword>
<comment type="caution">
    <text evidence="4">The sequence shown here is derived from an EMBL/GenBank/DDBJ whole genome shotgun (WGS) entry which is preliminary data.</text>
</comment>
<protein>
    <submittedName>
        <fullName evidence="4">Beta-propeller fold lactonase family protein</fullName>
    </submittedName>
</protein>
<name>A0A7K1SW44_9SPHI</name>
<gene>
    <name evidence="4" type="ORF">GO621_08180</name>
</gene>
<sequence length="382" mass="41973">MTTKKILYALLLAWLMPGFLLAQNESPRFYHLLIGTYTNATSKGIYVYQFDTKTGTVTYEQVAAGVKDPSYLTVSADNRFVYAVNESHNPVGDSVSAFKFDSRSGKLTYINKLSTYGTDPCYVSVDKNNRNLFVANYSSGSLIAYSLNRDGSIADTLQTIHHSGGSVDTTRQKTAHVHAVVLSPDQKYLFADDLGTDKVYQYVYQPNNKQPLTPAAQPTVAVRPGSGPRHLVFSADAKHAYLTQEMGALVTAFNYADEKLNPIQTIAMESSDFKGQNGAADLHLSSDGNFLYASNRGQANDLIVYKVNKTSGQLSFVERQSCLGNGPRNFAIDPSGNFLLVANQNSNDIYTFSINKTTGKLTRTGSKLELSHPVYLKFVPIK</sequence>
<dbReference type="PANTHER" id="PTHR30344">
    <property type="entry name" value="6-PHOSPHOGLUCONOLACTONASE-RELATED"/>
    <property type="match status" value="1"/>
</dbReference>
<dbReference type="InterPro" id="IPR011048">
    <property type="entry name" value="Haem_d1_sf"/>
</dbReference>
<dbReference type="GO" id="GO:0017057">
    <property type="term" value="F:6-phosphogluconolactonase activity"/>
    <property type="evidence" value="ECO:0007669"/>
    <property type="project" value="TreeGrafter"/>
</dbReference>
<proteinExistence type="inferred from homology"/>
<evidence type="ECO:0000313" key="4">
    <source>
        <dbReference type="EMBL" id="MVN21513.1"/>
    </source>
</evidence>
<keyword evidence="5" id="KW-1185">Reference proteome</keyword>
<feature type="signal peptide" evidence="3">
    <location>
        <begin position="1"/>
        <end position="22"/>
    </location>
</feature>
<reference evidence="4 5" key="1">
    <citation type="submission" date="2019-12" db="EMBL/GenBank/DDBJ databases">
        <title>Mucilaginibacter sp. HMF7410 genome sequencing and assembly.</title>
        <authorList>
            <person name="Kang H."/>
            <person name="Cha I."/>
            <person name="Kim H."/>
            <person name="Joh K."/>
        </authorList>
    </citation>
    <scope>NUCLEOTIDE SEQUENCE [LARGE SCALE GENOMIC DNA]</scope>
    <source>
        <strain evidence="4 5">HMF7410</strain>
    </source>
</reference>
<dbReference type="InterPro" id="IPR019405">
    <property type="entry name" value="Lactonase_7-beta_prop"/>
</dbReference>
<accession>A0A7K1SW44</accession>
<dbReference type="PANTHER" id="PTHR30344:SF1">
    <property type="entry name" value="6-PHOSPHOGLUCONOLACTONASE"/>
    <property type="match status" value="1"/>
</dbReference>
<evidence type="ECO:0000256" key="1">
    <source>
        <dbReference type="ARBA" id="ARBA00005564"/>
    </source>
</evidence>
<evidence type="ECO:0000256" key="3">
    <source>
        <dbReference type="SAM" id="SignalP"/>
    </source>
</evidence>
<dbReference type="SUPFAM" id="SSF51004">
    <property type="entry name" value="C-terminal (heme d1) domain of cytochrome cd1-nitrite reductase"/>
    <property type="match status" value="1"/>
</dbReference>